<proteinExistence type="predicted"/>
<protein>
    <submittedName>
        <fullName evidence="1">Uncharacterized protein</fullName>
    </submittedName>
</protein>
<gene>
    <name evidence="1" type="ORF">AVEN_134137_1</name>
</gene>
<accession>A0A4Y2JG02</accession>
<sequence>MCYVLRFIHNVKNIERLAGHLAIKELQRAKKYLVQLVQQGEFVEEVKNLRKGATVPSNSKVCKKEGGKMTKYLLTLTKTKSTRGSNSRRNGGRKILYRYATDTMGRNV</sequence>
<evidence type="ECO:0000313" key="2">
    <source>
        <dbReference type="Proteomes" id="UP000499080"/>
    </source>
</evidence>
<name>A0A4Y2JG02_ARAVE</name>
<keyword evidence="2" id="KW-1185">Reference proteome</keyword>
<evidence type="ECO:0000313" key="1">
    <source>
        <dbReference type="EMBL" id="GBM88874.1"/>
    </source>
</evidence>
<comment type="caution">
    <text evidence="1">The sequence shown here is derived from an EMBL/GenBank/DDBJ whole genome shotgun (WGS) entry which is preliminary data.</text>
</comment>
<organism evidence="1 2">
    <name type="scientific">Araneus ventricosus</name>
    <name type="common">Orbweaver spider</name>
    <name type="synonym">Epeira ventricosa</name>
    <dbReference type="NCBI Taxonomy" id="182803"/>
    <lineage>
        <taxon>Eukaryota</taxon>
        <taxon>Metazoa</taxon>
        <taxon>Ecdysozoa</taxon>
        <taxon>Arthropoda</taxon>
        <taxon>Chelicerata</taxon>
        <taxon>Arachnida</taxon>
        <taxon>Araneae</taxon>
        <taxon>Araneomorphae</taxon>
        <taxon>Entelegynae</taxon>
        <taxon>Araneoidea</taxon>
        <taxon>Araneidae</taxon>
        <taxon>Araneus</taxon>
    </lineage>
</organism>
<dbReference type="AlphaFoldDB" id="A0A4Y2JG02"/>
<dbReference type="Proteomes" id="UP000499080">
    <property type="component" value="Unassembled WGS sequence"/>
</dbReference>
<reference evidence="1 2" key="1">
    <citation type="journal article" date="2019" name="Sci. Rep.">
        <title>Orb-weaving spider Araneus ventricosus genome elucidates the spidroin gene catalogue.</title>
        <authorList>
            <person name="Kono N."/>
            <person name="Nakamura H."/>
            <person name="Ohtoshi R."/>
            <person name="Moran D.A.P."/>
            <person name="Shinohara A."/>
            <person name="Yoshida Y."/>
            <person name="Fujiwara M."/>
            <person name="Mori M."/>
            <person name="Tomita M."/>
            <person name="Arakawa K."/>
        </authorList>
    </citation>
    <scope>NUCLEOTIDE SEQUENCE [LARGE SCALE GENOMIC DNA]</scope>
</reference>
<dbReference type="EMBL" id="BGPR01003498">
    <property type="protein sequence ID" value="GBM88874.1"/>
    <property type="molecule type" value="Genomic_DNA"/>
</dbReference>